<evidence type="ECO:0000256" key="3">
    <source>
        <dbReference type="ARBA" id="ARBA00022750"/>
    </source>
</evidence>
<dbReference type="GeneID" id="42800873"/>
<dbReference type="EMBL" id="JACHFY010000001">
    <property type="protein sequence ID" value="MBB5252717.1"/>
    <property type="molecule type" value="Genomic_DNA"/>
</dbReference>
<dbReference type="Proteomes" id="UP000427373">
    <property type="component" value="Chromosome"/>
</dbReference>
<keyword evidence="4 5" id="KW-0378">Hydrolase</keyword>
<dbReference type="AlphaFoldDB" id="A0A650CGE8"/>
<keyword evidence="7" id="KW-1185">Reference proteome</keyword>
<dbReference type="PANTHER" id="PTHR30302">
    <property type="entry name" value="HYDROGENASE 1 MATURATION PROTEASE"/>
    <property type="match status" value="1"/>
</dbReference>
<dbReference type="RefSeq" id="WP_156014416.1">
    <property type="nucleotide sequence ID" value="NZ_CP045484.1"/>
</dbReference>
<dbReference type="GO" id="GO:0008047">
    <property type="term" value="F:enzyme activator activity"/>
    <property type="evidence" value="ECO:0007669"/>
    <property type="project" value="InterPro"/>
</dbReference>
<reference evidence="5 8" key="2">
    <citation type="submission" date="2020-08" db="EMBL/GenBank/DDBJ databases">
        <title>Genomic Encyclopedia of Type Strains, Phase IV (KMG-IV): sequencing the most valuable type-strain genomes for metagenomic binning, comparative biology and taxonomic classification.</title>
        <authorList>
            <person name="Goeker M."/>
        </authorList>
    </citation>
    <scope>NUCLEOTIDE SEQUENCE [LARGE SCALE GENOMIC DNA]</scope>
    <source>
        <strain evidence="5 8">DSM 12421</strain>
    </source>
</reference>
<reference evidence="6 7" key="1">
    <citation type="submission" date="2019-10" db="EMBL/GenBank/DDBJ databases">
        <title>Genome Sequences from Six Type Strain Members of the Archaeal Family Sulfolobaceae: Acidianus ambivalens, Acidianus infernus, Metallosphaera prunae, Stygiolobus azoricus, Sulfolobus metallicus, and Sulfurisphaera ohwakuensis.</title>
        <authorList>
            <person name="Counts J.A."/>
            <person name="Kelly R.M."/>
        </authorList>
    </citation>
    <scope>NUCLEOTIDE SEQUENCE [LARGE SCALE GENOMIC DNA]</scope>
    <source>
        <strain evidence="6 7">TA-1</strain>
    </source>
</reference>
<accession>A0A650CGE8</accession>
<evidence type="ECO:0000256" key="2">
    <source>
        <dbReference type="ARBA" id="ARBA00022670"/>
    </source>
</evidence>
<evidence type="ECO:0000256" key="4">
    <source>
        <dbReference type="ARBA" id="ARBA00022801"/>
    </source>
</evidence>
<evidence type="ECO:0000313" key="5">
    <source>
        <dbReference type="EMBL" id="MBB5252717.1"/>
    </source>
</evidence>
<protein>
    <submittedName>
        <fullName evidence="6">Hydrogenase maturation protease</fullName>
        <ecNumber evidence="5">3.4.23.-</ecNumber>
    </submittedName>
</protein>
<dbReference type="KEGG" id="soh:D1869_06470"/>
<evidence type="ECO:0000313" key="8">
    <source>
        <dbReference type="Proteomes" id="UP000582213"/>
    </source>
</evidence>
<dbReference type="Gene3D" id="3.40.50.1450">
    <property type="entry name" value="HybD-like"/>
    <property type="match status" value="1"/>
</dbReference>
<dbReference type="NCBIfam" id="TIGR00072">
    <property type="entry name" value="hydrog_prot"/>
    <property type="match status" value="1"/>
</dbReference>
<dbReference type="InterPro" id="IPR023430">
    <property type="entry name" value="Pept_HybD-like_dom_sf"/>
</dbReference>
<keyword evidence="2 6" id="KW-0645">Protease</keyword>
<dbReference type="PANTHER" id="PTHR30302:SF1">
    <property type="entry name" value="HYDROGENASE 2 MATURATION PROTEASE"/>
    <property type="match status" value="1"/>
</dbReference>
<evidence type="ECO:0000313" key="7">
    <source>
        <dbReference type="Proteomes" id="UP000427373"/>
    </source>
</evidence>
<evidence type="ECO:0000256" key="1">
    <source>
        <dbReference type="ARBA" id="ARBA00006814"/>
    </source>
</evidence>
<dbReference type="OrthoDB" id="44145at2157"/>
<organism evidence="6 7">
    <name type="scientific">Sulfurisphaera ohwakuensis</name>
    <dbReference type="NCBI Taxonomy" id="69656"/>
    <lineage>
        <taxon>Archaea</taxon>
        <taxon>Thermoproteota</taxon>
        <taxon>Thermoprotei</taxon>
        <taxon>Sulfolobales</taxon>
        <taxon>Sulfolobaceae</taxon>
        <taxon>Sulfurisphaera</taxon>
    </lineage>
</organism>
<sequence>MAVKIIGLGNRLYGDDAIGSITAECMGVYDASANGFDALTFIEKGDIVIFLDTMLMEEEYGLFEINKDKIQGVEISDAHRLSPIQIVSLAKQSGREPQKVYIMAVKPERLDWPGISAEVIERMRKLLSEYSDFLKKLGLHVNVDNVIQCVKSRKDSPW</sequence>
<dbReference type="Proteomes" id="UP000582213">
    <property type="component" value="Unassembled WGS sequence"/>
</dbReference>
<evidence type="ECO:0000313" key="6">
    <source>
        <dbReference type="EMBL" id="QGR16863.1"/>
    </source>
</evidence>
<dbReference type="GO" id="GO:0004190">
    <property type="term" value="F:aspartic-type endopeptidase activity"/>
    <property type="evidence" value="ECO:0007669"/>
    <property type="project" value="UniProtKB-KW"/>
</dbReference>
<dbReference type="EC" id="3.4.23.-" evidence="5"/>
<keyword evidence="3" id="KW-0064">Aspartyl protease</keyword>
<proteinExistence type="inferred from homology"/>
<dbReference type="InterPro" id="IPR000671">
    <property type="entry name" value="Peptidase_A31"/>
</dbReference>
<name>A0A650CGE8_SULOH</name>
<comment type="similarity">
    <text evidence="1">Belongs to the peptidase A31 family.</text>
</comment>
<gene>
    <name evidence="6" type="ORF">D1869_06470</name>
    <name evidence="5" type="ORF">HNQ62_000435</name>
</gene>
<dbReference type="EMBL" id="CP045484">
    <property type="protein sequence ID" value="QGR16863.1"/>
    <property type="molecule type" value="Genomic_DNA"/>
</dbReference>
<dbReference type="Pfam" id="PF01750">
    <property type="entry name" value="HycI"/>
    <property type="match status" value="1"/>
</dbReference>
<dbReference type="GO" id="GO:0016485">
    <property type="term" value="P:protein processing"/>
    <property type="evidence" value="ECO:0007669"/>
    <property type="project" value="TreeGrafter"/>
</dbReference>
<dbReference type="SUPFAM" id="SSF53163">
    <property type="entry name" value="HybD-like"/>
    <property type="match status" value="1"/>
</dbReference>